<dbReference type="Gene3D" id="3.40.50.150">
    <property type="entry name" value="Vaccinia Virus protein VP39"/>
    <property type="match status" value="1"/>
</dbReference>
<dbReference type="Proteomes" id="UP001332243">
    <property type="component" value="Unassembled WGS sequence"/>
</dbReference>
<gene>
    <name evidence="2" type="ORF">V1633_10440</name>
</gene>
<dbReference type="PANTHER" id="PTHR43591">
    <property type="entry name" value="METHYLTRANSFERASE"/>
    <property type="match status" value="1"/>
</dbReference>
<evidence type="ECO:0000313" key="3">
    <source>
        <dbReference type="Proteomes" id="UP001332243"/>
    </source>
</evidence>
<sequence>MTVASTSFPGWPDLTEAQSRRWRQVLDRIVGVLPSGAVGVVVDGSAPQAGAVADRLAETLLATGRPCIRLADGAPPAADEDRRRTERTARTVTLADGPRWRRYPPDGHWDVVVRLRTPADRTGGDGDRRRDGDVVVDLHDPAWPVIRHIADRLAPDDSWYLGESQAFFAVRAPHWDSRFGDDLPVYAEAVAVAGLPTGGTVVDVGCGTGRALPALRDAVGPEGIVVGVDVTPEMLAVARAPAGRASATLLLADARRLPFSDAGVDAVFAAGLLTHLPDSDVGLRELARITRPGGRLVLFHPSGRAALAARHGRRLRADEPLAETPLRDSTGRTGWRLDRYDDAPHRFLAIAARTSDRAG</sequence>
<evidence type="ECO:0000313" key="2">
    <source>
        <dbReference type="EMBL" id="MEE6258907.1"/>
    </source>
</evidence>
<proteinExistence type="predicted"/>
<dbReference type="InterPro" id="IPR013216">
    <property type="entry name" value="Methyltransf_11"/>
</dbReference>
<dbReference type="CDD" id="cd02440">
    <property type="entry name" value="AdoMet_MTases"/>
    <property type="match status" value="1"/>
</dbReference>
<dbReference type="Pfam" id="PF08241">
    <property type="entry name" value="Methyltransf_11"/>
    <property type="match status" value="1"/>
</dbReference>
<feature type="domain" description="Methyltransferase type 11" evidence="1">
    <location>
        <begin position="202"/>
        <end position="298"/>
    </location>
</feature>
<keyword evidence="2" id="KW-0808">Transferase</keyword>
<accession>A0ABU7RQY9</accession>
<keyword evidence="3" id="KW-1185">Reference proteome</keyword>
<evidence type="ECO:0000259" key="1">
    <source>
        <dbReference type="Pfam" id="PF08241"/>
    </source>
</evidence>
<dbReference type="GO" id="GO:0008168">
    <property type="term" value="F:methyltransferase activity"/>
    <property type="evidence" value="ECO:0007669"/>
    <property type="project" value="UniProtKB-KW"/>
</dbReference>
<name>A0ABU7RQY9_9ACTN</name>
<organism evidence="2 3">
    <name type="scientific">Plantactinospora sonchi</name>
    <dbReference type="NCBI Taxonomy" id="1544735"/>
    <lineage>
        <taxon>Bacteria</taxon>
        <taxon>Bacillati</taxon>
        <taxon>Actinomycetota</taxon>
        <taxon>Actinomycetes</taxon>
        <taxon>Micromonosporales</taxon>
        <taxon>Micromonosporaceae</taxon>
        <taxon>Plantactinospora</taxon>
    </lineage>
</organism>
<dbReference type="SUPFAM" id="SSF53335">
    <property type="entry name" value="S-adenosyl-L-methionine-dependent methyltransferases"/>
    <property type="match status" value="1"/>
</dbReference>
<comment type="caution">
    <text evidence="2">The sequence shown here is derived from an EMBL/GenBank/DDBJ whole genome shotgun (WGS) entry which is preliminary data.</text>
</comment>
<dbReference type="GO" id="GO:0032259">
    <property type="term" value="P:methylation"/>
    <property type="evidence" value="ECO:0007669"/>
    <property type="project" value="UniProtKB-KW"/>
</dbReference>
<dbReference type="RefSeq" id="WP_331214027.1">
    <property type="nucleotide sequence ID" value="NZ_JAZGQK010000007.1"/>
</dbReference>
<dbReference type="EMBL" id="JAZGQK010000007">
    <property type="protein sequence ID" value="MEE6258907.1"/>
    <property type="molecule type" value="Genomic_DNA"/>
</dbReference>
<dbReference type="PANTHER" id="PTHR43591:SF24">
    <property type="entry name" value="2-METHOXY-6-POLYPRENYL-1,4-BENZOQUINOL METHYLASE, MITOCHONDRIAL"/>
    <property type="match status" value="1"/>
</dbReference>
<reference evidence="2 3" key="1">
    <citation type="submission" date="2024-01" db="EMBL/GenBank/DDBJ databases">
        <title>Genome insights into Plantactinospora sonchi sp. nov.</title>
        <authorList>
            <person name="Wang L."/>
        </authorList>
    </citation>
    <scope>NUCLEOTIDE SEQUENCE [LARGE SCALE GENOMIC DNA]</scope>
    <source>
        <strain evidence="2 3">NEAU-QY2</strain>
    </source>
</reference>
<keyword evidence="2" id="KW-0489">Methyltransferase</keyword>
<dbReference type="InterPro" id="IPR029063">
    <property type="entry name" value="SAM-dependent_MTases_sf"/>
</dbReference>
<protein>
    <submittedName>
        <fullName evidence="2">Methyltransferase domain-containing protein</fullName>
    </submittedName>
</protein>